<feature type="region of interest" description="Disordered" evidence="8">
    <location>
        <begin position="1172"/>
        <end position="1229"/>
    </location>
</feature>
<keyword evidence="2 6" id="KW-0067">ATP-binding</keyword>
<feature type="region of interest" description="Actin-binding" evidence="6">
    <location>
        <begin position="650"/>
        <end position="672"/>
    </location>
</feature>
<dbReference type="GO" id="GO:0005524">
    <property type="term" value="F:ATP binding"/>
    <property type="evidence" value="ECO:0007669"/>
    <property type="project" value="UniProtKB-UniRule"/>
</dbReference>
<keyword evidence="3 6" id="KW-0518">Myosin</keyword>
<evidence type="ECO:0000256" key="8">
    <source>
        <dbReference type="SAM" id="MobiDB-lite"/>
    </source>
</evidence>
<accession>A0A9W7EPD1</accession>
<protein>
    <recommendedName>
        <fullName evidence="9">Myosin motor domain-containing protein</fullName>
    </recommendedName>
</protein>
<evidence type="ECO:0000256" key="2">
    <source>
        <dbReference type="ARBA" id="ARBA00022840"/>
    </source>
</evidence>
<dbReference type="GO" id="GO:0051015">
    <property type="term" value="F:actin filament binding"/>
    <property type="evidence" value="ECO:0007669"/>
    <property type="project" value="TreeGrafter"/>
</dbReference>
<dbReference type="PRINTS" id="PR00193">
    <property type="entry name" value="MYOSINHEAVY"/>
</dbReference>
<dbReference type="GO" id="GO:0016459">
    <property type="term" value="C:myosin complex"/>
    <property type="evidence" value="ECO:0007669"/>
    <property type="project" value="UniProtKB-KW"/>
</dbReference>
<dbReference type="GO" id="GO:0016020">
    <property type="term" value="C:membrane"/>
    <property type="evidence" value="ECO:0007669"/>
    <property type="project" value="TreeGrafter"/>
</dbReference>
<evidence type="ECO:0000256" key="7">
    <source>
        <dbReference type="SAM" id="Coils"/>
    </source>
</evidence>
<dbReference type="PROSITE" id="PS51456">
    <property type="entry name" value="MYOSIN_MOTOR"/>
    <property type="match status" value="1"/>
</dbReference>
<dbReference type="Gene3D" id="1.20.5.4820">
    <property type="match status" value="1"/>
</dbReference>
<evidence type="ECO:0000256" key="6">
    <source>
        <dbReference type="PROSITE-ProRule" id="PRU00782"/>
    </source>
</evidence>
<comment type="similarity">
    <text evidence="6">Belongs to the TRAFAC class myosin-kinesin ATPase superfamily. Myosin family.</text>
</comment>
<keyword evidence="4 6" id="KW-0505">Motor protein</keyword>
<dbReference type="Gene3D" id="1.20.120.720">
    <property type="entry name" value="Myosin VI head, motor domain, U50 subdomain"/>
    <property type="match status" value="1"/>
</dbReference>
<feature type="compositionally biased region" description="Basic and acidic residues" evidence="8">
    <location>
        <begin position="1180"/>
        <end position="1195"/>
    </location>
</feature>
<dbReference type="GO" id="GO:0000146">
    <property type="term" value="F:microfilament motor activity"/>
    <property type="evidence" value="ECO:0007669"/>
    <property type="project" value="TreeGrafter"/>
</dbReference>
<dbReference type="Gene3D" id="1.20.58.530">
    <property type="match status" value="1"/>
</dbReference>
<gene>
    <name evidence="10" type="ORF">TrVE_jg5613</name>
</gene>
<feature type="compositionally biased region" description="Basic and acidic residues" evidence="8">
    <location>
        <begin position="908"/>
        <end position="925"/>
    </location>
</feature>
<feature type="binding site" evidence="6">
    <location>
        <begin position="185"/>
        <end position="192"/>
    </location>
    <ligand>
        <name>ATP</name>
        <dbReference type="ChEBI" id="CHEBI:30616"/>
    </ligand>
</feature>
<organism evidence="10 11">
    <name type="scientific">Triparma verrucosa</name>
    <dbReference type="NCBI Taxonomy" id="1606542"/>
    <lineage>
        <taxon>Eukaryota</taxon>
        <taxon>Sar</taxon>
        <taxon>Stramenopiles</taxon>
        <taxon>Ochrophyta</taxon>
        <taxon>Bolidophyceae</taxon>
        <taxon>Parmales</taxon>
        <taxon>Triparmaceae</taxon>
        <taxon>Triparma</taxon>
    </lineage>
</organism>
<dbReference type="InterPro" id="IPR001609">
    <property type="entry name" value="Myosin_head_motor_dom-like"/>
</dbReference>
<dbReference type="GO" id="GO:0007015">
    <property type="term" value="P:actin filament organization"/>
    <property type="evidence" value="ECO:0007669"/>
    <property type="project" value="TreeGrafter"/>
</dbReference>
<dbReference type="PANTHER" id="PTHR13140">
    <property type="entry name" value="MYOSIN"/>
    <property type="match status" value="1"/>
</dbReference>
<evidence type="ECO:0000259" key="9">
    <source>
        <dbReference type="PROSITE" id="PS51456"/>
    </source>
</evidence>
<dbReference type="CDD" id="cd00124">
    <property type="entry name" value="MYSc"/>
    <property type="match status" value="1"/>
</dbReference>
<dbReference type="Pfam" id="PF00063">
    <property type="entry name" value="Myosin_head"/>
    <property type="match status" value="1"/>
</dbReference>
<evidence type="ECO:0000313" key="11">
    <source>
        <dbReference type="Proteomes" id="UP001165160"/>
    </source>
</evidence>
<dbReference type="InterPro" id="IPR027417">
    <property type="entry name" value="P-loop_NTPase"/>
</dbReference>
<feature type="coiled-coil region" evidence="7">
    <location>
        <begin position="982"/>
        <end position="1012"/>
    </location>
</feature>
<keyword evidence="11" id="KW-1185">Reference proteome</keyword>
<evidence type="ECO:0000256" key="5">
    <source>
        <dbReference type="ARBA" id="ARBA00023203"/>
    </source>
</evidence>
<feature type="compositionally biased region" description="Gly residues" evidence="8">
    <location>
        <begin position="1197"/>
        <end position="1210"/>
    </location>
</feature>
<feature type="domain" description="Myosin motor" evidence="9">
    <location>
        <begin position="85"/>
        <end position="763"/>
    </location>
</feature>
<dbReference type="GO" id="GO:0005737">
    <property type="term" value="C:cytoplasm"/>
    <property type="evidence" value="ECO:0007669"/>
    <property type="project" value="TreeGrafter"/>
</dbReference>
<feature type="region of interest" description="Disordered" evidence="8">
    <location>
        <begin position="908"/>
        <end position="944"/>
    </location>
</feature>
<dbReference type="Proteomes" id="UP001165160">
    <property type="component" value="Unassembled WGS sequence"/>
</dbReference>
<evidence type="ECO:0000256" key="3">
    <source>
        <dbReference type="ARBA" id="ARBA00023123"/>
    </source>
</evidence>
<dbReference type="SMART" id="SM00242">
    <property type="entry name" value="MYSc"/>
    <property type="match status" value="1"/>
</dbReference>
<dbReference type="SUPFAM" id="SSF52540">
    <property type="entry name" value="P-loop containing nucleoside triphosphate hydrolases"/>
    <property type="match status" value="1"/>
</dbReference>
<dbReference type="Gene3D" id="1.10.10.820">
    <property type="match status" value="1"/>
</dbReference>
<sequence>MSNNYVYVRAPPPFIWVPAIVIRRDVSNDSINDSNNVKTVVEFQSNSANEDSPYYEGKQMTIDHNNYPSNQLPLQNITATTSNPLILNDLISLPYLNEPSILTNLSLRHKEEKPYTMCGEIVLAFNPYKRLPIYTEEVQSACNSKYIFNPSSTSSPPPPHVYYTSSKAYSSLMSTKKNQSILVTGESGSGKTETVKILMSHLSCINKGSKENDVVNKILDSNPLLESFGNSKTVRNDNSSRFGKYTQLQFNGDGVLVGSFMGVYLLEKSRVCGVGGGERGYHFFYQVLEAEEEVKNNMGLEGMSGGDFSYVGSEGVGQIIEGETDAEKWIRTREALLNVGIGGEMLEEFLKTIGVVMHLGNVEFESDGGEGSKVSSDLGRLASLMEVEEEVLREKVTFRTMTARNDSYKVPLSPQAAKEGVDAFAKELYAKQFLWLVSKINEATSAGQEHGRTGVIGLLDIFGFESFKVNRFEQLCINWCNEKLQQKFTVDVFRSVVQEYESEGIPLASIQFEDNVDVINLIEGRMGAISILNEECVRPKGSDESFVSKLYAMNKTESDKGSTSVLIQNKRFHSLQFSIQHYAGAVVYDATDFVRKNADTIPVDLVELSRTSFPQIANAFPPAPAPSSTSSRRGSSLIAGTVWSKFKTQLSDLMTDLAKTNTRYIRCIKPNTQKLPHLVDNESTIEQLRCAGVVAAVTISRAAFPNRLHIEEVEAKFTCLGGGGGKVSDLLVAVLGDLSGFEIGSTRVYFRSGVLEKLEDLRLTRMGEFATKITAIVRMHIERTKFYVMKEGAVAMQALVRCRALHSRFASMKSASLLIQCAARSSTSRRLLLFKRRARAATKIRAQYLTSKDLKAFKITKAAAVTLQATMRRVVQQAKFRVALKESQEEKKLENQLVALQKKLAQEEERRMQAEQRAKDAEQREPQLTLSPLPPRPPRQSVDSDEIEERFVDADGVGTSSGSQHALMHESGKMMEYLRKEVFKLRTQNTTLRTENERLKDNNRRLMDANAAAGASFAALNQHSKQLSKNNGKYQQDLSAAKSREQARATQIIELKEELKMQKATYIAEVHSRLQYSKILSVIARTVEDRSDDAHLVDEVNAIVEDCESSYMTGPNGMTLDISKMKTPGRKKKKRRSLGMALGLIASPSPQKEGEMEENGVEALMGNIGKGLRSIFGGGEENHDPQPRGLGRERGGVVAGGGGGGGGGKGTSSESGSGDDFTLHPFNEP</sequence>
<keyword evidence="1 6" id="KW-0547">Nucleotide-binding</keyword>
<name>A0A9W7EPD1_9STRA</name>
<dbReference type="EMBL" id="BRXX01000040">
    <property type="protein sequence ID" value="GMH84703.1"/>
    <property type="molecule type" value="Genomic_DNA"/>
</dbReference>
<keyword evidence="5 6" id="KW-0009">Actin-binding</keyword>
<evidence type="ECO:0000256" key="4">
    <source>
        <dbReference type="ARBA" id="ARBA00023175"/>
    </source>
</evidence>
<dbReference type="AlphaFoldDB" id="A0A9W7EPD1"/>
<comment type="caution">
    <text evidence="10">The sequence shown here is derived from an EMBL/GenBank/DDBJ whole genome shotgun (WGS) entry which is preliminary data.</text>
</comment>
<proteinExistence type="inferred from homology"/>
<evidence type="ECO:0000256" key="1">
    <source>
        <dbReference type="ARBA" id="ARBA00022741"/>
    </source>
</evidence>
<dbReference type="InterPro" id="IPR036961">
    <property type="entry name" value="Kinesin_motor_dom_sf"/>
</dbReference>
<keyword evidence="7" id="KW-0175">Coiled coil</keyword>
<reference evidence="11" key="1">
    <citation type="journal article" date="2023" name="Commun. Biol.">
        <title>Genome analysis of Parmales, the sister group of diatoms, reveals the evolutionary specialization of diatoms from phago-mixotrophs to photoautotrophs.</title>
        <authorList>
            <person name="Ban H."/>
            <person name="Sato S."/>
            <person name="Yoshikawa S."/>
            <person name="Yamada K."/>
            <person name="Nakamura Y."/>
            <person name="Ichinomiya M."/>
            <person name="Sato N."/>
            <person name="Blanc-Mathieu R."/>
            <person name="Endo H."/>
            <person name="Kuwata A."/>
            <person name="Ogata H."/>
        </authorList>
    </citation>
    <scope>NUCLEOTIDE SEQUENCE [LARGE SCALE GENOMIC DNA]</scope>
    <source>
        <strain evidence="11">NIES 3699</strain>
    </source>
</reference>
<evidence type="ECO:0000313" key="10">
    <source>
        <dbReference type="EMBL" id="GMH84703.1"/>
    </source>
</evidence>
<dbReference type="PANTHER" id="PTHR13140:SF706">
    <property type="entry name" value="DILUTE CLASS UNCONVENTIONAL MYOSIN, ISOFORM C"/>
    <property type="match status" value="1"/>
</dbReference>
<dbReference type="Gene3D" id="3.40.850.10">
    <property type="entry name" value="Kinesin motor domain"/>
    <property type="match status" value="1"/>
</dbReference>